<organism evidence="2 3">
    <name type="scientific">Lophiostoma macrostomum CBS 122681</name>
    <dbReference type="NCBI Taxonomy" id="1314788"/>
    <lineage>
        <taxon>Eukaryota</taxon>
        <taxon>Fungi</taxon>
        <taxon>Dikarya</taxon>
        <taxon>Ascomycota</taxon>
        <taxon>Pezizomycotina</taxon>
        <taxon>Dothideomycetes</taxon>
        <taxon>Pleosporomycetidae</taxon>
        <taxon>Pleosporales</taxon>
        <taxon>Lophiostomataceae</taxon>
        <taxon>Lophiostoma</taxon>
    </lineage>
</organism>
<feature type="transmembrane region" description="Helical" evidence="1">
    <location>
        <begin position="187"/>
        <end position="210"/>
    </location>
</feature>
<feature type="transmembrane region" description="Helical" evidence="1">
    <location>
        <begin position="12"/>
        <end position="34"/>
    </location>
</feature>
<feature type="transmembrane region" description="Helical" evidence="1">
    <location>
        <begin position="81"/>
        <end position="100"/>
    </location>
</feature>
<dbReference type="EMBL" id="MU004313">
    <property type="protein sequence ID" value="KAF2658700.1"/>
    <property type="molecule type" value="Genomic_DNA"/>
</dbReference>
<keyword evidence="3" id="KW-1185">Reference proteome</keyword>
<evidence type="ECO:0000313" key="2">
    <source>
        <dbReference type="EMBL" id="KAF2658700.1"/>
    </source>
</evidence>
<gene>
    <name evidence="2" type="ORF">K491DRAFT_713406</name>
</gene>
<feature type="transmembrane region" description="Helical" evidence="1">
    <location>
        <begin position="121"/>
        <end position="143"/>
    </location>
</feature>
<sequence length="259" mass="27624">MARKSCGQVLLTLFRVVQFTLSLCALGSAIYIIYTLHNTASSAKEIEFALKNLDQNVDGVGILQDALVPVLKHLEEKSTRSIIICLAAAWSTGLILYLYFANRSAQHSTRDLTRNSRLVRILLSLVAICLWITAIVCSALLVVQYGVFTVSAGAETKVTVTAVREATKGLKLAASVAGNYDQTFGNILGILTNILTIGALSIFVLAASAICGMVELVSFFVACCVSGKSNGQPVGPQHGQYRGEGEKTPIQVGVTVTQV</sequence>
<keyword evidence="1" id="KW-0472">Membrane</keyword>
<proteinExistence type="predicted"/>
<dbReference type="OrthoDB" id="3745771at2759"/>
<reference evidence="2" key="1">
    <citation type="journal article" date="2020" name="Stud. Mycol.">
        <title>101 Dothideomycetes genomes: a test case for predicting lifestyles and emergence of pathogens.</title>
        <authorList>
            <person name="Haridas S."/>
            <person name="Albert R."/>
            <person name="Binder M."/>
            <person name="Bloem J."/>
            <person name="Labutti K."/>
            <person name="Salamov A."/>
            <person name="Andreopoulos B."/>
            <person name="Baker S."/>
            <person name="Barry K."/>
            <person name="Bills G."/>
            <person name="Bluhm B."/>
            <person name="Cannon C."/>
            <person name="Castanera R."/>
            <person name="Culley D."/>
            <person name="Daum C."/>
            <person name="Ezra D."/>
            <person name="Gonzalez J."/>
            <person name="Henrissat B."/>
            <person name="Kuo A."/>
            <person name="Liang C."/>
            <person name="Lipzen A."/>
            <person name="Lutzoni F."/>
            <person name="Magnuson J."/>
            <person name="Mondo S."/>
            <person name="Nolan M."/>
            <person name="Ohm R."/>
            <person name="Pangilinan J."/>
            <person name="Park H.-J."/>
            <person name="Ramirez L."/>
            <person name="Alfaro M."/>
            <person name="Sun H."/>
            <person name="Tritt A."/>
            <person name="Yoshinaga Y."/>
            <person name="Zwiers L.-H."/>
            <person name="Turgeon B."/>
            <person name="Goodwin S."/>
            <person name="Spatafora J."/>
            <person name="Crous P."/>
            <person name="Grigoriev I."/>
        </authorList>
    </citation>
    <scope>NUCLEOTIDE SEQUENCE</scope>
    <source>
        <strain evidence="2">CBS 122681</strain>
    </source>
</reference>
<name>A0A6A6TFM3_9PLEO</name>
<dbReference type="AlphaFoldDB" id="A0A6A6TFM3"/>
<keyword evidence="1" id="KW-0812">Transmembrane</keyword>
<protein>
    <submittedName>
        <fullName evidence="2">Uncharacterized protein</fullName>
    </submittedName>
</protein>
<evidence type="ECO:0000256" key="1">
    <source>
        <dbReference type="SAM" id="Phobius"/>
    </source>
</evidence>
<dbReference type="Proteomes" id="UP000799324">
    <property type="component" value="Unassembled WGS sequence"/>
</dbReference>
<accession>A0A6A6TFM3</accession>
<keyword evidence="1" id="KW-1133">Transmembrane helix</keyword>
<evidence type="ECO:0000313" key="3">
    <source>
        <dbReference type="Proteomes" id="UP000799324"/>
    </source>
</evidence>